<keyword evidence="2" id="KW-1185">Reference proteome</keyword>
<evidence type="ECO:0000313" key="2">
    <source>
        <dbReference type="Proteomes" id="UP001642487"/>
    </source>
</evidence>
<reference evidence="1 2" key="1">
    <citation type="submission" date="2024-03" db="EMBL/GenBank/DDBJ databases">
        <authorList>
            <person name="Gkanogiannis A."/>
            <person name="Becerra Lopez-Lavalle L."/>
        </authorList>
    </citation>
    <scope>NUCLEOTIDE SEQUENCE [LARGE SCALE GENOMIC DNA]</scope>
</reference>
<name>A0ABP0Y7V5_9ROSI</name>
<proteinExistence type="predicted"/>
<evidence type="ECO:0000313" key="1">
    <source>
        <dbReference type="EMBL" id="CAK9316549.1"/>
    </source>
</evidence>
<dbReference type="EMBL" id="OZ021737">
    <property type="protein sequence ID" value="CAK9316549.1"/>
    <property type="molecule type" value="Genomic_DNA"/>
</dbReference>
<accession>A0ABP0Y7V5</accession>
<sequence>MSVKFPLALRRREPTKNIYPLRRNISRAIDFPLDSLYAIISSEINFSNDAHMLLSRARPLIHSLGALRSFSVLAEKLISLRLFDSRLLIGLALSGFDTRNVIFCIVDVLVSLRVYSEARNCAIVVRYLNDLGPSCIHFCLILRLEFGCLDVIEQFFRFCYEVSRPSPSIGLQLVT</sequence>
<organism evidence="1 2">
    <name type="scientific">Citrullus colocynthis</name>
    <name type="common">colocynth</name>
    <dbReference type="NCBI Taxonomy" id="252529"/>
    <lineage>
        <taxon>Eukaryota</taxon>
        <taxon>Viridiplantae</taxon>
        <taxon>Streptophyta</taxon>
        <taxon>Embryophyta</taxon>
        <taxon>Tracheophyta</taxon>
        <taxon>Spermatophyta</taxon>
        <taxon>Magnoliopsida</taxon>
        <taxon>eudicotyledons</taxon>
        <taxon>Gunneridae</taxon>
        <taxon>Pentapetalae</taxon>
        <taxon>rosids</taxon>
        <taxon>fabids</taxon>
        <taxon>Cucurbitales</taxon>
        <taxon>Cucurbitaceae</taxon>
        <taxon>Benincaseae</taxon>
        <taxon>Citrullus</taxon>
    </lineage>
</organism>
<protein>
    <submittedName>
        <fullName evidence="1">Uncharacterized protein</fullName>
    </submittedName>
</protein>
<gene>
    <name evidence="1" type="ORF">CITCOLO1_LOCUS8413</name>
</gene>
<dbReference type="Proteomes" id="UP001642487">
    <property type="component" value="Chromosome 3"/>
</dbReference>